<sequence length="389" mass="44836">MKYAKTLFTSLFLFFTIIGYSQTEKHLIGIEKLINKTESLDFKRDFYVKGIWDNRLFKDNIGFVQKGLGNRKVVADFEDNISSVLLDYFSQEYPAKIDQQTPIEMVVQNFWISEATGALSETGRADMTVVFCQKNEKGDFNALFTFQDFIETGGMDVTAGHPKRIRQLLNKAFIEFQKSDWKYLKQPELFHFQRLDSTNNILSATIKRKGGYRTFQEFFNNTPTDTATVFIVEPIDENRVNILDPNKSARRLRLYGYSDGENIYINSNNYSYDQSHYAKIHTLGRYSLVKDKTFSVLTSSIMTSAFGLLGYLASTGMKNKMEAIIDTKTGLSMPLTYDVLKSLLAPYPQYSKSYEIAYQHGNRSTELMKTFINELNKEYDISIGKRARE</sequence>
<protein>
    <submittedName>
        <fullName evidence="1">Uncharacterized protein</fullName>
    </submittedName>
</protein>
<dbReference type="EMBL" id="QGGO01000037">
    <property type="protein sequence ID" value="PWK17174.1"/>
    <property type="molecule type" value="Genomic_DNA"/>
</dbReference>
<dbReference type="AlphaFoldDB" id="A0A316DGC5"/>
<dbReference type="OrthoDB" id="942904at2"/>
<accession>A0A316DGC5</accession>
<name>A0A316DGC5_9BACT</name>
<reference evidence="1 2" key="1">
    <citation type="submission" date="2018-05" db="EMBL/GenBank/DDBJ databases">
        <title>Genomic Encyclopedia of Archaeal and Bacterial Type Strains, Phase II (KMG-II): from individual species to whole genera.</title>
        <authorList>
            <person name="Goeker M."/>
        </authorList>
    </citation>
    <scope>NUCLEOTIDE SEQUENCE [LARGE SCALE GENOMIC DNA]</scope>
    <source>
        <strain evidence="1 2">DSM 22214</strain>
    </source>
</reference>
<proteinExistence type="predicted"/>
<organism evidence="1 2">
    <name type="scientific">Arcicella aurantiaca</name>
    <dbReference type="NCBI Taxonomy" id="591202"/>
    <lineage>
        <taxon>Bacteria</taxon>
        <taxon>Pseudomonadati</taxon>
        <taxon>Bacteroidota</taxon>
        <taxon>Cytophagia</taxon>
        <taxon>Cytophagales</taxon>
        <taxon>Flectobacillaceae</taxon>
        <taxon>Arcicella</taxon>
    </lineage>
</organism>
<dbReference type="Proteomes" id="UP000245489">
    <property type="component" value="Unassembled WGS sequence"/>
</dbReference>
<dbReference type="RefSeq" id="WP_109745114.1">
    <property type="nucleotide sequence ID" value="NZ_QGGO01000037.1"/>
</dbReference>
<comment type="caution">
    <text evidence="1">The sequence shown here is derived from an EMBL/GenBank/DDBJ whole genome shotgun (WGS) entry which is preliminary data.</text>
</comment>
<evidence type="ECO:0000313" key="1">
    <source>
        <dbReference type="EMBL" id="PWK17174.1"/>
    </source>
</evidence>
<evidence type="ECO:0000313" key="2">
    <source>
        <dbReference type="Proteomes" id="UP000245489"/>
    </source>
</evidence>
<keyword evidence="2" id="KW-1185">Reference proteome</keyword>
<gene>
    <name evidence="1" type="ORF">LV89_04460</name>
</gene>